<dbReference type="PANTHER" id="PTHR45527">
    <property type="entry name" value="NONRIBOSOMAL PEPTIDE SYNTHETASE"/>
    <property type="match status" value="1"/>
</dbReference>
<accession>W7YRM8</accession>
<dbReference type="eggNOG" id="COG1020">
    <property type="taxonomic scope" value="Bacteria"/>
</dbReference>
<dbReference type="PANTHER" id="PTHR45527:SF1">
    <property type="entry name" value="FATTY ACID SYNTHASE"/>
    <property type="match status" value="1"/>
</dbReference>
<dbReference type="GO" id="GO:0005829">
    <property type="term" value="C:cytosol"/>
    <property type="evidence" value="ECO:0007669"/>
    <property type="project" value="TreeGrafter"/>
</dbReference>
<dbReference type="GO" id="GO:0003824">
    <property type="term" value="F:catalytic activity"/>
    <property type="evidence" value="ECO:0007669"/>
    <property type="project" value="InterPro"/>
</dbReference>
<evidence type="ECO:0000313" key="3">
    <source>
        <dbReference type="EMBL" id="GAF07276.1"/>
    </source>
</evidence>
<reference evidence="3 4" key="1">
    <citation type="journal article" date="2014" name="Genome Announc.">
        <title>Draft Genome Sequence of Paenibacillus pini JCM 16418T, Isolated from the Rhizosphere of Pine Tree.</title>
        <authorList>
            <person name="Yuki M."/>
            <person name="Oshima K."/>
            <person name="Suda W."/>
            <person name="Oshida Y."/>
            <person name="Kitamura K."/>
            <person name="Iida Y."/>
            <person name="Hattori M."/>
            <person name="Ohkuma M."/>
        </authorList>
    </citation>
    <scope>NUCLEOTIDE SEQUENCE [LARGE SCALE GENOMIC DNA]</scope>
    <source>
        <strain evidence="3 4">JCM 16418</strain>
    </source>
</reference>
<evidence type="ECO:0000259" key="2">
    <source>
        <dbReference type="Pfam" id="PF00668"/>
    </source>
</evidence>
<dbReference type="InterPro" id="IPR001242">
    <property type="entry name" value="Condensation_dom"/>
</dbReference>
<dbReference type="GO" id="GO:0043041">
    <property type="term" value="P:amino acid activation for nonribosomal peptide biosynthetic process"/>
    <property type="evidence" value="ECO:0007669"/>
    <property type="project" value="TreeGrafter"/>
</dbReference>
<evidence type="ECO:0000313" key="4">
    <source>
        <dbReference type="Proteomes" id="UP000019364"/>
    </source>
</evidence>
<dbReference type="Pfam" id="PF00668">
    <property type="entry name" value="Condensation"/>
    <property type="match status" value="1"/>
</dbReference>
<dbReference type="Proteomes" id="UP000019364">
    <property type="component" value="Unassembled WGS sequence"/>
</dbReference>
<dbReference type="EMBL" id="BAVZ01000003">
    <property type="protein sequence ID" value="GAF07276.1"/>
    <property type="molecule type" value="Genomic_DNA"/>
</dbReference>
<dbReference type="Gene3D" id="3.30.559.30">
    <property type="entry name" value="Nonribosomal peptide synthetase, condensation domain"/>
    <property type="match status" value="1"/>
</dbReference>
<dbReference type="GO" id="GO:0008610">
    <property type="term" value="P:lipid biosynthetic process"/>
    <property type="evidence" value="ECO:0007669"/>
    <property type="project" value="UniProtKB-ARBA"/>
</dbReference>
<dbReference type="STRING" id="1236976.JCM16418_1285"/>
<organism evidence="3 4">
    <name type="scientific">Paenibacillus pini JCM 16418</name>
    <dbReference type="NCBI Taxonomy" id="1236976"/>
    <lineage>
        <taxon>Bacteria</taxon>
        <taxon>Bacillati</taxon>
        <taxon>Bacillota</taxon>
        <taxon>Bacilli</taxon>
        <taxon>Bacillales</taxon>
        <taxon>Paenibacillaceae</taxon>
        <taxon>Paenibacillus</taxon>
    </lineage>
</organism>
<proteinExistence type="predicted"/>
<dbReference type="GO" id="GO:0031177">
    <property type="term" value="F:phosphopantetheine binding"/>
    <property type="evidence" value="ECO:0007669"/>
    <property type="project" value="TreeGrafter"/>
</dbReference>
<keyword evidence="4" id="KW-1185">Reference proteome</keyword>
<gene>
    <name evidence="3" type="ORF">JCM16418_1285</name>
</gene>
<keyword evidence="1" id="KW-0677">Repeat</keyword>
<protein>
    <submittedName>
        <fullName evidence="3">Malonyl CoA-acyl carrier protein transacylase</fullName>
    </submittedName>
</protein>
<name>W7YRM8_9BACL</name>
<comment type="caution">
    <text evidence="3">The sequence shown here is derived from an EMBL/GenBank/DDBJ whole genome shotgun (WGS) entry which is preliminary data.</text>
</comment>
<evidence type="ECO:0000256" key="1">
    <source>
        <dbReference type="ARBA" id="ARBA00022737"/>
    </source>
</evidence>
<feature type="domain" description="Condensation" evidence="2">
    <location>
        <begin position="1"/>
        <end position="143"/>
    </location>
</feature>
<dbReference type="GO" id="GO:0044550">
    <property type="term" value="P:secondary metabolite biosynthetic process"/>
    <property type="evidence" value="ECO:0007669"/>
    <property type="project" value="TreeGrafter"/>
</dbReference>
<dbReference type="Gene3D" id="3.30.559.10">
    <property type="entry name" value="Chloramphenicol acetyltransferase-like domain"/>
    <property type="match status" value="1"/>
</dbReference>
<dbReference type="InterPro" id="IPR023213">
    <property type="entry name" value="CAT-like_dom_sf"/>
</dbReference>
<dbReference type="SUPFAM" id="SSF52777">
    <property type="entry name" value="CoA-dependent acyltransferases"/>
    <property type="match status" value="1"/>
</dbReference>
<dbReference type="AlphaFoldDB" id="W7YRM8"/>
<sequence>MFVNTVVIRSFPESYRTVGDYLSELHEDVLRALEHQDYPFEDLVQKLGIEQDRSRNPLFDTMFILQNIDRVAYRSGGTEFDPKEFDPGVSKFDLTLEAAERDGRIGFSLEYATSLFREETARELADDYTAIMCALVEDGASKKISAVLAGTKLT</sequence>